<keyword evidence="8" id="KW-1185">Reference proteome</keyword>
<keyword evidence="2" id="KW-0611">Plant defense</keyword>
<evidence type="ECO:0000259" key="6">
    <source>
        <dbReference type="Pfam" id="PF25019"/>
    </source>
</evidence>
<evidence type="ECO:0000259" key="5">
    <source>
        <dbReference type="Pfam" id="PF23559"/>
    </source>
</evidence>
<dbReference type="InterPro" id="IPR056789">
    <property type="entry name" value="LRR_R13L1-DRL21"/>
</dbReference>
<feature type="domain" description="Disease resistance protein winged helix" evidence="5">
    <location>
        <begin position="67"/>
        <end position="139"/>
    </location>
</feature>
<dbReference type="InterPro" id="IPR058922">
    <property type="entry name" value="WHD_DRP"/>
</dbReference>
<protein>
    <recommendedName>
        <fullName evidence="9">Disease resistance RPP13-like protein 1</fullName>
    </recommendedName>
</protein>
<dbReference type="Pfam" id="PF23559">
    <property type="entry name" value="WHD_DRP"/>
    <property type="match status" value="1"/>
</dbReference>
<name>A0AAE2CXF5_9LAMI</name>
<dbReference type="AlphaFoldDB" id="A0AAE2CXF5"/>
<comment type="caution">
    <text evidence="7">The sequence shown here is derived from an EMBL/GenBank/DDBJ whole genome shotgun (WGS) entry which is preliminary data.</text>
</comment>
<dbReference type="InterPro" id="IPR032675">
    <property type="entry name" value="LRR_dom_sf"/>
</dbReference>
<dbReference type="Proteomes" id="UP001293254">
    <property type="component" value="Unassembled WGS sequence"/>
</dbReference>
<evidence type="ECO:0000313" key="7">
    <source>
        <dbReference type="EMBL" id="KAK4438048.1"/>
    </source>
</evidence>
<evidence type="ECO:0008006" key="9">
    <source>
        <dbReference type="Google" id="ProtNLM"/>
    </source>
</evidence>
<dbReference type="InterPro" id="IPR036388">
    <property type="entry name" value="WH-like_DNA-bd_sf"/>
</dbReference>
<feature type="domain" description="R13L1/DRL21-like LRR repeat region" evidence="6">
    <location>
        <begin position="239"/>
        <end position="287"/>
    </location>
</feature>
<keyword evidence="3" id="KW-0067">ATP-binding</keyword>
<dbReference type="PANTHER" id="PTHR23155">
    <property type="entry name" value="DISEASE RESISTANCE PROTEIN RP"/>
    <property type="match status" value="1"/>
</dbReference>
<reference evidence="7" key="2">
    <citation type="journal article" date="2024" name="Plant">
        <title>Genomic evolution and insights into agronomic trait innovations of Sesamum species.</title>
        <authorList>
            <person name="Miao H."/>
            <person name="Wang L."/>
            <person name="Qu L."/>
            <person name="Liu H."/>
            <person name="Sun Y."/>
            <person name="Le M."/>
            <person name="Wang Q."/>
            <person name="Wei S."/>
            <person name="Zheng Y."/>
            <person name="Lin W."/>
            <person name="Duan Y."/>
            <person name="Cao H."/>
            <person name="Xiong S."/>
            <person name="Wang X."/>
            <person name="Wei L."/>
            <person name="Li C."/>
            <person name="Ma Q."/>
            <person name="Ju M."/>
            <person name="Zhao R."/>
            <person name="Li G."/>
            <person name="Mu C."/>
            <person name="Tian Q."/>
            <person name="Mei H."/>
            <person name="Zhang T."/>
            <person name="Gao T."/>
            <person name="Zhang H."/>
        </authorList>
    </citation>
    <scope>NUCLEOTIDE SEQUENCE</scope>
    <source>
        <strain evidence="7">3651</strain>
    </source>
</reference>
<gene>
    <name evidence="7" type="ORF">Salat_0138900</name>
</gene>
<evidence type="ECO:0000313" key="8">
    <source>
        <dbReference type="Proteomes" id="UP001293254"/>
    </source>
</evidence>
<dbReference type="InterPro" id="IPR044974">
    <property type="entry name" value="Disease_R_plants"/>
</dbReference>
<proteinExistence type="predicted"/>
<evidence type="ECO:0000256" key="4">
    <source>
        <dbReference type="SAM" id="MobiDB-lite"/>
    </source>
</evidence>
<evidence type="ECO:0000256" key="3">
    <source>
        <dbReference type="ARBA" id="ARBA00022840"/>
    </source>
</evidence>
<dbReference type="PANTHER" id="PTHR23155:SF1211">
    <property type="entry name" value="OS09G0313500 PROTEIN"/>
    <property type="match status" value="1"/>
</dbReference>
<accession>A0AAE2CXF5</accession>
<dbReference type="EMBL" id="JACGWO010000001">
    <property type="protein sequence ID" value="KAK4438048.1"/>
    <property type="molecule type" value="Genomic_DNA"/>
</dbReference>
<organism evidence="7 8">
    <name type="scientific">Sesamum alatum</name>
    <dbReference type="NCBI Taxonomy" id="300844"/>
    <lineage>
        <taxon>Eukaryota</taxon>
        <taxon>Viridiplantae</taxon>
        <taxon>Streptophyta</taxon>
        <taxon>Embryophyta</taxon>
        <taxon>Tracheophyta</taxon>
        <taxon>Spermatophyta</taxon>
        <taxon>Magnoliopsida</taxon>
        <taxon>eudicotyledons</taxon>
        <taxon>Gunneridae</taxon>
        <taxon>Pentapetalae</taxon>
        <taxon>asterids</taxon>
        <taxon>lamiids</taxon>
        <taxon>Lamiales</taxon>
        <taxon>Pedaliaceae</taxon>
        <taxon>Sesamum</taxon>
    </lineage>
</organism>
<dbReference type="Gene3D" id="1.10.10.10">
    <property type="entry name" value="Winged helix-like DNA-binding domain superfamily/Winged helix DNA-binding domain"/>
    <property type="match status" value="1"/>
</dbReference>
<keyword evidence="1" id="KW-0547">Nucleotide-binding</keyword>
<dbReference type="Gene3D" id="3.80.10.10">
    <property type="entry name" value="Ribonuclease Inhibitor"/>
    <property type="match status" value="1"/>
</dbReference>
<sequence length="341" mass="39080">MQRFTLSCKSFLEASCASRKRRRIWLHVQNSDLWGLRDFRTGVFPALLVSYLHLPPYLKHCFVFCSIFPKNQEFERKTVIHMWMAHGFILSDGQSKALEDIGNEYFNELLWMSVFEEIKECEGGPVRGYKMNETFYNLARFMGGEEMLVLNLLGCYNLKVLPPLSRITGLRHLDISGCEALTEIPYGIRNLVYLQTLPIYIVPKILPRFRVRDLRFKNLQLNIQTDASHFLERVELGSLYELQHLDLRSELKIKHLERVRDVEEAKAANLMSKAHLSSLGLCWGQEGSDFIMNPALGADAARFQEQKPLLPGPSDPEEPEACATTSDLHFAGRNYGKPPAA</sequence>
<feature type="region of interest" description="Disordered" evidence="4">
    <location>
        <begin position="305"/>
        <end position="341"/>
    </location>
</feature>
<dbReference type="SUPFAM" id="SSF52047">
    <property type="entry name" value="RNI-like"/>
    <property type="match status" value="1"/>
</dbReference>
<reference evidence="7" key="1">
    <citation type="submission" date="2020-06" db="EMBL/GenBank/DDBJ databases">
        <authorList>
            <person name="Li T."/>
            <person name="Hu X."/>
            <person name="Zhang T."/>
            <person name="Song X."/>
            <person name="Zhang H."/>
            <person name="Dai N."/>
            <person name="Sheng W."/>
            <person name="Hou X."/>
            <person name="Wei L."/>
        </authorList>
    </citation>
    <scope>NUCLEOTIDE SEQUENCE</scope>
    <source>
        <strain evidence="7">3651</strain>
        <tissue evidence="7">Leaf</tissue>
    </source>
</reference>
<dbReference type="GO" id="GO:0098542">
    <property type="term" value="P:defense response to other organism"/>
    <property type="evidence" value="ECO:0007669"/>
    <property type="project" value="TreeGrafter"/>
</dbReference>
<dbReference type="Pfam" id="PF25019">
    <property type="entry name" value="LRR_R13L1-DRL21"/>
    <property type="match status" value="1"/>
</dbReference>
<evidence type="ECO:0000256" key="1">
    <source>
        <dbReference type="ARBA" id="ARBA00022741"/>
    </source>
</evidence>
<evidence type="ECO:0000256" key="2">
    <source>
        <dbReference type="ARBA" id="ARBA00022821"/>
    </source>
</evidence>